<evidence type="ECO:0000256" key="2">
    <source>
        <dbReference type="ARBA" id="ARBA00004922"/>
    </source>
</evidence>
<evidence type="ECO:0000313" key="15">
    <source>
        <dbReference type="Proteomes" id="UP000034601"/>
    </source>
</evidence>
<reference evidence="14 15" key="1">
    <citation type="journal article" date="2015" name="Nature">
        <title>rRNA introns, odd ribosomes, and small enigmatic genomes across a large radiation of phyla.</title>
        <authorList>
            <person name="Brown C.T."/>
            <person name="Hug L.A."/>
            <person name="Thomas B.C."/>
            <person name="Sharon I."/>
            <person name="Castelle C.J."/>
            <person name="Singh A."/>
            <person name="Wilkins M.J."/>
            <person name="Williams K.H."/>
            <person name="Banfield J.F."/>
        </authorList>
    </citation>
    <scope>NUCLEOTIDE SEQUENCE [LARGE SCALE GENOMIC DNA]</scope>
</reference>
<evidence type="ECO:0000259" key="13">
    <source>
        <dbReference type="Pfam" id="PF00535"/>
    </source>
</evidence>
<evidence type="ECO:0000256" key="12">
    <source>
        <dbReference type="ARBA" id="ARBA00045097"/>
    </source>
</evidence>
<gene>
    <name evidence="14" type="ORF">UU29_C0008G0169</name>
</gene>
<evidence type="ECO:0000256" key="8">
    <source>
        <dbReference type="ARBA" id="ARBA00022824"/>
    </source>
</evidence>
<comment type="caution">
    <text evidence="14">The sequence shown here is derived from an EMBL/GenBank/DDBJ whole genome shotgun (WGS) entry which is preliminary data.</text>
</comment>
<keyword evidence="11" id="KW-0472">Membrane</keyword>
<comment type="catalytic activity">
    <reaction evidence="12">
        <text>a di-trans,poly-cis-dolichyl phosphate + UDP-alpha-D-glucose = a di-trans,poly-cis-dolichyl beta-D-glucosyl phosphate + UDP</text>
        <dbReference type="Rhea" id="RHEA:15401"/>
        <dbReference type="Rhea" id="RHEA-COMP:19498"/>
        <dbReference type="Rhea" id="RHEA-COMP:19502"/>
        <dbReference type="ChEBI" id="CHEBI:57525"/>
        <dbReference type="ChEBI" id="CHEBI:57683"/>
        <dbReference type="ChEBI" id="CHEBI:58223"/>
        <dbReference type="ChEBI" id="CHEBI:58885"/>
        <dbReference type="EC" id="2.4.1.117"/>
    </reaction>
    <physiologicalReaction direction="left-to-right" evidence="12">
        <dbReference type="Rhea" id="RHEA:15402"/>
    </physiologicalReaction>
</comment>
<evidence type="ECO:0000256" key="3">
    <source>
        <dbReference type="ARBA" id="ARBA00006739"/>
    </source>
</evidence>
<evidence type="ECO:0000256" key="11">
    <source>
        <dbReference type="ARBA" id="ARBA00023136"/>
    </source>
</evidence>
<dbReference type="GO" id="GO:0004581">
    <property type="term" value="F:dolichyl-phosphate beta-glucosyltransferase activity"/>
    <property type="evidence" value="ECO:0007669"/>
    <property type="project" value="UniProtKB-EC"/>
</dbReference>
<keyword evidence="6 14" id="KW-0808">Transferase</keyword>
<keyword evidence="10" id="KW-1133">Transmembrane helix</keyword>
<keyword evidence="9" id="KW-0735">Signal-anchor</keyword>
<evidence type="ECO:0000256" key="5">
    <source>
        <dbReference type="ARBA" id="ARBA00022676"/>
    </source>
</evidence>
<dbReference type="EC" id="2.4.1.117" evidence="4"/>
<protein>
    <recommendedName>
        <fullName evidence="4">dolichyl-phosphate beta-glucosyltransferase</fullName>
        <ecNumber evidence="4">2.4.1.117</ecNumber>
    </recommendedName>
</protein>
<evidence type="ECO:0000256" key="6">
    <source>
        <dbReference type="ARBA" id="ARBA00022679"/>
    </source>
</evidence>
<comment type="subcellular location">
    <subcellularLocation>
        <location evidence="1">Endoplasmic reticulum membrane</location>
        <topology evidence="1">Single-pass membrane protein</topology>
    </subcellularLocation>
</comment>
<evidence type="ECO:0000256" key="1">
    <source>
        <dbReference type="ARBA" id="ARBA00004389"/>
    </source>
</evidence>
<evidence type="ECO:0000256" key="9">
    <source>
        <dbReference type="ARBA" id="ARBA00022968"/>
    </source>
</evidence>
<evidence type="ECO:0000256" key="10">
    <source>
        <dbReference type="ARBA" id="ARBA00022989"/>
    </source>
</evidence>
<organism evidence="14 15">
    <name type="scientific">Candidatus Daviesbacteria bacterium GW2011_GWA2_40_9</name>
    <dbReference type="NCBI Taxonomy" id="1618424"/>
    <lineage>
        <taxon>Bacteria</taxon>
        <taxon>Candidatus Daviesiibacteriota</taxon>
    </lineage>
</organism>
<feature type="domain" description="Glycosyltransferase 2-like" evidence="13">
    <location>
        <begin position="8"/>
        <end position="175"/>
    </location>
</feature>
<dbReference type="InterPro" id="IPR029044">
    <property type="entry name" value="Nucleotide-diphossugar_trans"/>
</dbReference>
<dbReference type="PANTHER" id="PTHR10859">
    <property type="entry name" value="GLYCOSYL TRANSFERASE"/>
    <property type="match status" value="1"/>
</dbReference>
<dbReference type="SUPFAM" id="SSF53448">
    <property type="entry name" value="Nucleotide-diphospho-sugar transferases"/>
    <property type="match status" value="1"/>
</dbReference>
<dbReference type="CDD" id="cd04188">
    <property type="entry name" value="DPG_synthase"/>
    <property type="match status" value="1"/>
</dbReference>
<dbReference type="Proteomes" id="UP000034601">
    <property type="component" value="Unassembled WGS sequence"/>
</dbReference>
<evidence type="ECO:0000256" key="4">
    <source>
        <dbReference type="ARBA" id="ARBA00012583"/>
    </source>
</evidence>
<sequence length="242" mass="27920">MKSQIDLSVVIPVYNEEKRLPANLDKIIDYFKKKKLNWEIILVDDGSKDKTWAILESYKHKNSYIRLCRHLKNRGKGAAVKSGMLQALGKLVLMTDCDLSTPIEELDLLTQHIGQYDIVIGSRRLKEKILGRMPARYRTLLGDIYYEMLRLILLPSVKDTNCGFKLFSQKVIKPIFGRQLINRWGYDAEVLFIASKLGFSIKEIPVRWSHYAGSKVKLTDAVVKTLGELMKIKINNWQGKYD</sequence>
<keyword evidence="5" id="KW-0328">Glycosyltransferase</keyword>
<dbReference type="InterPro" id="IPR035518">
    <property type="entry name" value="DPG_synthase"/>
</dbReference>
<proteinExistence type="inferred from homology"/>
<dbReference type="Gene3D" id="3.90.550.10">
    <property type="entry name" value="Spore Coat Polysaccharide Biosynthesis Protein SpsA, Chain A"/>
    <property type="match status" value="1"/>
</dbReference>
<dbReference type="GO" id="GO:0006487">
    <property type="term" value="P:protein N-linked glycosylation"/>
    <property type="evidence" value="ECO:0007669"/>
    <property type="project" value="TreeGrafter"/>
</dbReference>
<accession>A0A0G0WFI4</accession>
<name>A0A0G0WFI4_9BACT</name>
<comment type="similarity">
    <text evidence="3">Belongs to the glycosyltransferase 2 family.</text>
</comment>
<evidence type="ECO:0000256" key="7">
    <source>
        <dbReference type="ARBA" id="ARBA00022692"/>
    </source>
</evidence>
<dbReference type="PANTHER" id="PTHR10859:SF91">
    <property type="entry name" value="DOLICHYL-PHOSPHATE BETA-GLUCOSYLTRANSFERASE"/>
    <property type="match status" value="1"/>
</dbReference>
<keyword evidence="8" id="KW-0256">Endoplasmic reticulum</keyword>
<keyword evidence="7" id="KW-0812">Transmembrane</keyword>
<dbReference type="EMBL" id="LCAB01000008">
    <property type="protein sequence ID" value="KKR83060.1"/>
    <property type="molecule type" value="Genomic_DNA"/>
</dbReference>
<comment type="pathway">
    <text evidence="2">Protein modification; protein glycosylation.</text>
</comment>
<evidence type="ECO:0000313" key="14">
    <source>
        <dbReference type="EMBL" id="KKR83060.1"/>
    </source>
</evidence>
<dbReference type="AlphaFoldDB" id="A0A0G0WFI4"/>
<dbReference type="InterPro" id="IPR001173">
    <property type="entry name" value="Glyco_trans_2-like"/>
</dbReference>
<dbReference type="Pfam" id="PF00535">
    <property type="entry name" value="Glycos_transf_2"/>
    <property type="match status" value="1"/>
</dbReference>